<feature type="domain" description="TRAF-type" evidence="8">
    <location>
        <begin position="137"/>
        <end position="178"/>
    </location>
</feature>
<feature type="region of interest" description="Disordered" evidence="6">
    <location>
        <begin position="403"/>
        <end position="424"/>
    </location>
</feature>
<dbReference type="PANTHER" id="PTHR23059:SF4">
    <property type="entry name" value="ZINC FINGER TRAF-TYPE-CONTAINING PROTEIN 1"/>
    <property type="match status" value="1"/>
</dbReference>
<gene>
    <name evidence="9" type="ORF">AB1Y20_014133</name>
</gene>
<name>A0AB34IH23_PRYPA</name>
<feature type="region of interest" description="Disordered" evidence="6">
    <location>
        <begin position="1"/>
        <end position="65"/>
    </location>
</feature>
<feature type="compositionally biased region" description="Basic and acidic residues" evidence="6">
    <location>
        <begin position="9"/>
        <end position="20"/>
    </location>
</feature>
<sequence>MDPSTSKAEPPKRASSDERKERKRSRRASPPAASLPPLLPPAEPAPLDAPLRAPPHAEPPAEPSFPTEESLPHLCCSVCLSFPEAEVLQCHSGHLLCRDCHDRVCIEQKPTCPTCRTPIDALKPVRNMALEQTLALLPTRCPNAPCAARLTRGGLSRHVESECPLRRRACKYAPLGCKWRGVAAEFCAHVDGCKRAEQPGWKLLKKVSDAAQETARKHEASLADALRYRKVVDALSSRCKNVNILHLTLHRCSSSEHVAGRPAHLMTATFHAVGCRFKLYTVNESSAQRYLAVLRLCDSRLPLPVDLFLLGAPGSPAIPLAPVTHRHTFAAARAKATEPLLLAEGSAADALGEAETLQLRLGVVDRRSGRLSGGFQGQAARWGGAEEGEAPWDSEAFDEASVVSDEPLDSMSHSDEADSDEGLQLSRRQRNQLAGGMGWSPMYSRYDHY</sequence>
<evidence type="ECO:0000256" key="5">
    <source>
        <dbReference type="PROSITE-ProRule" id="PRU00207"/>
    </source>
</evidence>
<evidence type="ECO:0000256" key="1">
    <source>
        <dbReference type="ARBA" id="ARBA00022723"/>
    </source>
</evidence>
<evidence type="ECO:0000313" key="9">
    <source>
        <dbReference type="EMBL" id="KAL1498831.1"/>
    </source>
</evidence>
<feature type="compositionally biased region" description="Pro residues" evidence="6">
    <location>
        <begin position="52"/>
        <end position="63"/>
    </location>
</feature>
<dbReference type="InterPro" id="IPR001293">
    <property type="entry name" value="Znf_TRAF"/>
</dbReference>
<evidence type="ECO:0000259" key="7">
    <source>
        <dbReference type="PROSITE" id="PS50089"/>
    </source>
</evidence>
<dbReference type="InterPro" id="IPR013083">
    <property type="entry name" value="Znf_RING/FYVE/PHD"/>
</dbReference>
<evidence type="ECO:0000256" key="4">
    <source>
        <dbReference type="ARBA" id="ARBA00034319"/>
    </source>
</evidence>
<accession>A0AB34IH23</accession>
<keyword evidence="2 5" id="KW-0863">Zinc-finger</keyword>
<comment type="similarity">
    <text evidence="4">Belongs to the ZFTRAF1 family.</text>
</comment>
<organism evidence="9 10">
    <name type="scientific">Prymnesium parvum</name>
    <name type="common">Toxic golden alga</name>
    <dbReference type="NCBI Taxonomy" id="97485"/>
    <lineage>
        <taxon>Eukaryota</taxon>
        <taxon>Haptista</taxon>
        <taxon>Haptophyta</taxon>
        <taxon>Prymnesiophyceae</taxon>
        <taxon>Prymnesiales</taxon>
        <taxon>Prymnesiaceae</taxon>
        <taxon>Prymnesium</taxon>
    </lineage>
</organism>
<dbReference type="PROSITE" id="PS50145">
    <property type="entry name" value="ZF_TRAF"/>
    <property type="match status" value="1"/>
</dbReference>
<dbReference type="Proteomes" id="UP001515480">
    <property type="component" value="Unassembled WGS sequence"/>
</dbReference>
<feature type="zinc finger region" description="TRAF-type" evidence="5">
    <location>
        <begin position="137"/>
        <end position="178"/>
    </location>
</feature>
<comment type="caution">
    <text evidence="9">The sequence shown here is derived from an EMBL/GenBank/DDBJ whole genome shotgun (WGS) entry which is preliminary data.</text>
</comment>
<evidence type="ECO:0008006" key="11">
    <source>
        <dbReference type="Google" id="ProtNLM"/>
    </source>
</evidence>
<protein>
    <recommendedName>
        <fullName evidence="11">RING-type E3 ubiquitin transferase</fullName>
    </recommendedName>
</protein>
<keyword evidence="10" id="KW-1185">Reference proteome</keyword>
<dbReference type="InterPro" id="IPR001841">
    <property type="entry name" value="Znf_RING"/>
</dbReference>
<dbReference type="Gene3D" id="3.30.40.10">
    <property type="entry name" value="Zinc/RING finger domain, C3HC4 (zinc finger)"/>
    <property type="match status" value="2"/>
</dbReference>
<reference evidence="9 10" key="1">
    <citation type="journal article" date="2024" name="Science">
        <title>Giant polyketide synthase enzymes in the biosynthesis of giant marine polyether toxins.</title>
        <authorList>
            <person name="Fallon T.R."/>
            <person name="Shende V.V."/>
            <person name="Wierzbicki I.H."/>
            <person name="Pendleton A.L."/>
            <person name="Watervoot N.F."/>
            <person name="Auber R.P."/>
            <person name="Gonzalez D.J."/>
            <person name="Wisecaver J.H."/>
            <person name="Moore B.S."/>
        </authorList>
    </citation>
    <scope>NUCLEOTIDE SEQUENCE [LARGE SCALE GENOMIC DNA]</scope>
    <source>
        <strain evidence="9 10">12B1</strain>
    </source>
</reference>
<dbReference type="AlphaFoldDB" id="A0AB34IH23"/>
<dbReference type="GO" id="GO:0005634">
    <property type="term" value="C:nucleus"/>
    <property type="evidence" value="ECO:0007669"/>
    <property type="project" value="TreeGrafter"/>
</dbReference>
<dbReference type="PROSITE" id="PS50089">
    <property type="entry name" value="ZF_RING_2"/>
    <property type="match status" value="1"/>
</dbReference>
<evidence type="ECO:0000259" key="8">
    <source>
        <dbReference type="PROSITE" id="PS50145"/>
    </source>
</evidence>
<dbReference type="SUPFAM" id="SSF57850">
    <property type="entry name" value="RING/U-box"/>
    <property type="match status" value="1"/>
</dbReference>
<dbReference type="PANTHER" id="PTHR23059">
    <property type="entry name" value="CYSTEINE AND HISTIDINE-RICH PROTEIN 1"/>
    <property type="match status" value="1"/>
</dbReference>
<proteinExistence type="inferred from homology"/>
<dbReference type="Pfam" id="PF02176">
    <property type="entry name" value="zf-TRAF"/>
    <property type="match status" value="1"/>
</dbReference>
<dbReference type="GO" id="GO:0008270">
    <property type="term" value="F:zinc ion binding"/>
    <property type="evidence" value="ECO:0007669"/>
    <property type="project" value="UniProtKB-KW"/>
</dbReference>
<evidence type="ECO:0000256" key="6">
    <source>
        <dbReference type="SAM" id="MobiDB-lite"/>
    </source>
</evidence>
<dbReference type="EMBL" id="JBGBPQ010000027">
    <property type="protein sequence ID" value="KAL1498831.1"/>
    <property type="molecule type" value="Genomic_DNA"/>
</dbReference>
<evidence type="ECO:0000313" key="10">
    <source>
        <dbReference type="Proteomes" id="UP001515480"/>
    </source>
</evidence>
<dbReference type="InterPro" id="IPR039338">
    <property type="entry name" value="ZFTRAF1"/>
</dbReference>
<feature type="compositionally biased region" description="Pro residues" evidence="6">
    <location>
        <begin position="33"/>
        <end position="44"/>
    </location>
</feature>
<evidence type="ECO:0000256" key="3">
    <source>
        <dbReference type="ARBA" id="ARBA00022833"/>
    </source>
</evidence>
<keyword evidence="1 5" id="KW-0479">Metal-binding</keyword>
<feature type="domain" description="RING-type" evidence="7">
    <location>
        <begin position="76"/>
        <end position="116"/>
    </location>
</feature>
<keyword evidence="3 5" id="KW-0862">Zinc</keyword>
<evidence type="ECO:0000256" key="2">
    <source>
        <dbReference type="ARBA" id="ARBA00022771"/>
    </source>
</evidence>
<dbReference type="SUPFAM" id="SSF49599">
    <property type="entry name" value="TRAF domain-like"/>
    <property type="match status" value="1"/>
</dbReference>